<evidence type="ECO:0000313" key="3">
    <source>
        <dbReference type="Proteomes" id="UP000231530"/>
    </source>
</evidence>
<dbReference type="InterPro" id="IPR002625">
    <property type="entry name" value="Smr_dom"/>
</dbReference>
<comment type="caution">
    <text evidence="2">The sequence shown here is derived from an EMBL/GenBank/DDBJ whole genome shotgun (WGS) entry which is preliminary data.</text>
</comment>
<protein>
    <recommendedName>
        <fullName evidence="1">Smr domain-containing protein</fullName>
    </recommendedName>
</protein>
<gene>
    <name evidence="2" type="ORF">COU32_03015</name>
</gene>
<dbReference type="AlphaFoldDB" id="A0A2H0TXG6"/>
<accession>A0A2H0TXG6</accession>
<dbReference type="Pfam" id="PF01713">
    <property type="entry name" value="Smr"/>
    <property type="match status" value="1"/>
</dbReference>
<dbReference type="InterPro" id="IPR036063">
    <property type="entry name" value="Smr_dom_sf"/>
</dbReference>
<dbReference type="PROSITE" id="PS50828">
    <property type="entry name" value="SMR"/>
    <property type="match status" value="1"/>
</dbReference>
<feature type="domain" description="Smr" evidence="1">
    <location>
        <begin position="36"/>
        <end position="93"/>
    </location>
</feature>
<evidence type="ECO:0000259" key="1">
    <source>
        <dbReference type="PROSITE" id="PS50828"/>
    </source>
</evidence>
<name>A0A2H0TXG6_9BACT</name>
<evidence type="ECO:0000313" key="2">
    <source>
        <dbReference type="EMBL" id="PIR76216.1"/>
    </source>
</evidence>
<reference evidence="3" key="1">
    <citation type="submission" date="2017-09" db="EMBL/GenBank/DDBJ databases">
        <title>Depth-based differentiation of microbial function through sediment-hosted aquifers and enrichment of novel symbionts in the deep terrestrial subsurface.</title>
        <authorList>
            <person name="Probst A.J."/>
            <person name="Ladd B."/>
            <person name="Jarett J.K."/>
            <person name="Geller-Mcgrath D.E."/>
            <person name="Sieber C.M.K."/>
            <person name="Emerson J.B."/>
            <person name="Anantharaman K."/>
            <person name="Thomas B.C."/>
            <person name="Malmstrom R."/>
            <person name="Stieglmeier M."/>
            <person name="Klingl A."/>
            <person name="Woyke T."/>
            <person name="Ryan C.M."/>
            <person name="Banfield J.F."/>
        </authorList>
    </citation>
    <scope>NUCLEOTIDE SEQUENCE [LARGE SCALE GENOMIC DNA]</scope>
</reference>
<dbReference type="Proteomes" id="UP000231530">
    <property type="component" value="Unassembled WGS sequence"/>
</dbReference>
<sequence length="96" mass="10424">MNTQDARYLSASLRGDSMPTVDLHTASSPGDADMQLEKALFFFVSHHEQACRVVHGIGEGVLTKMVHRVLTKNPLVEDFQLSADGGSTIVLLGSIR</sequence>
<organism evidence="2 3">
    <name type="scientific">Candidatus Magasanikbacteria bacterium CG10_big_fil_rev_8_21_14_0_10_42_10</name>
    <dbReference type="NCBI Taxonomy" id="1974649"/>
    <lineage>
        <taxon>Bacteria</taxon>
        <taxon>Candidatus Magasanikiibacteriota</taxon>
    </lineage>
</organism>
<dbReference type="Gene3D" id="3.30.1370.110">
    <property type="match status" value="1"/>
</dbReference>
<proteinExistence type="predicted"/>
<dbReference type="EMBL" id="PFBY01000036">
    <property type="protein sequence ID" value="PIR76216.1"/>
    <property type="molecule type" value="Genomic_DNA"/>
</dbReference>